<gene>
    <name evidence="1" type="ORF">AWM72_08285</name>
    <name evidence="2" type="ORF">CYJ28_01465</name>
</gene>
<name>A0A0X8FCD5_9LACT</name>
<dbReference type="RefSeq" id="WP_067976162.1">
    <property type="nucleotide sequence ID" value="NZ_CAJHKM010000002.1"/>
</dbReference>
<evidence type="ECO:0000313" key="3">
    <source>
        <dbReference type="Proteomes" id="UP000069912"/>
    </source>
</evidence>
<dbReference type="KEGG" id="asan:AWM72_08285"/>
<dbReference type="EMBL" id="CP014160">
    <property type="protein sequence ID" value="AMB94754.1"/>
    <property type="molecule type" value="Genomic_DNA"/>
</dbReference>
<sequence>MSQTHDLKKALIRVQFGDYLPLVQSFSYPELEALEIEPHFNFSEISDEAAFYMVAQGYLDHWESSYQKESLVRKGNLYRQEHRVVDEVEDDFLEAVWQAYVQVKEAAQSQASRVSQSSITRHGSQESIWEQLMRDGVPELKQKVSQYKARYGLDD</sequence>
<dbReference type="AlphaFoldDB" id="A0A0X8FCD5"/>
<proteinExistence type="predicted"/>
<evidence type="ECO:0000313" key="2">
    <source>
        <dbReference type="EMBL" id="PKZ23243.1"/>
    </source>
</evidence>
<evidence type="ECO:0000313" key="4">
    <source>
        <dbReference type="Proteomes" id="UP000234239"/>
    </source>
</evidence>
<dbReference type="GeneID" id="92904065"/>
<accession>A0A0X8FCD5</accession>
<organism evidence="1 3">
    <name type="scientific">Aerococcus sanguinicola</name>
    <dbReference type="NCBI Taxonomy" id="119206"/>
    <lineage>
        <taxon>Bacteria</taxon>
        <taxon>Bacillati</taxon>
        <taxon>Bacillota</taxon>
        <taxon>Bacilli</taxon>
        <taxon>Lactobacillales</taxon>
        <taxon>Aerococcaceae</taxon>
        <taxon>Aerococcus</taxon>
    </lineage>
</organism>
<dbReference type="Proteomes" id="UP000069912">
    <property type="component" value="Chromosome"/>
</dbReference>
<reference evidence="2 4" key="3">
    <citation type="submission" date="2017-12" db="EMBL/GenBank/DDBJ databases">
        <title>Phylogenetic diversity of female urinary microbiome.</title>
        <authorList>
            <person name="Thomas-White K."/>
            <person name="Wolfe A.J."/>
        </authorList>
    </citation>
    <scope>NUCLEOTIDE SEQUENCE [LARGE SCALE GENOMIC DNA]</scope>
    <source>
        <strain evidence="2 4">UMB0139</strain>
    </source>
</reference>
<reference evidence="3" key="2">
    <citation type="submission" date="2016-01" db="EMBL/GenBank/DDBJ databases">
        <title>Six Aerococcus type strain genome sequencing and assembly using PacBio and Illumina Hiseq.</title>
        <authorList>
            <person name="Carkaci D."/>
            <person name="Dargis R."/>
            <person name="Nielsen X.C."/>
            <person name="Skovgaard O."/>
            <person name="Fuursted K."/>
            <person name="Christensen J.J."/>
        </authorList>
    </citation>
    <scope>NUCLEOTIDE SEQUENCE [LARGE SCALE GENOMIC DNA]</scope>
    <source>
        <strain evidence="3">CCUG43001</strain>
    </source>
</reference>
<dbReference type="EMBL" id="PKGY01000001">
    <property type="protein sequence ID" value="PKZ23243.1"/>
    <property type="molecule type" value="Genomic_DNA"/>
</dbReference>
<reference evidence="1 3" key="1">
    <citation type="journal article" date="2016" name="Genome Announc.">
        <title>Complete Genome Sequences of Aerococcus christensenii CCUG 28831T, Aerococcus sanguinicola CCUG 43001T, Aerococcus urinae CCUG 36881T, Aerococcus urinaeequi CCUG 28094T, Aerococcus urinaehominis CCUG 42038 BT, and Aerococcus viridans CCUG 4311T.</title>
        <authorList>
            <person name="Carkaci D."/>
            <person name="Dargis R."/>
            <person name="Nielsen X.C."/>
            <person name="Skovgaard O."/>
            <person name="Fuursted K."/>
            <person name="Christensen J.J."/>
        </authorList>
    </citation>
    <scope>NUCLEOTIDE SEQUENCE [LARGE SCALE GENOMIC DNA]</scope>
    <source>
        <strain evidence="1 3">CCUG43001</strain>
    </source>
</reference>
<evidence type="ECO:0000313" key="1">
    <source>
        <dbReference type="EMBL" id="AMB94754.1"/>
    </source>
</evidence>
<dbReference type="OrthoDB" id="2135898at2"/>
<keyword evidence="3" id="KW-1185">Reference proteome</keyword>
<protein>
    <submittedName>
        <fullName evidence="1">Uncharacterized protein</fullName>
    </submittedName>
</protein>
<dbReference type="Proteomes" id="UP000234239">
    <property type="component" value="Unassembled WGS sequence"/>
</dbReference>